<organism evidence="3 4">
    <name type="scientific">Carboxydichorda subterranea</name>
    <dbReference type="NCBI Taxonomy" id="3109565"/>
    <lineage>
        <taxon>Bacteria</taxon>
        <taxon>Bacillati</taxon>
        <taxon>Bacillota</taxon>
        <taxon>Limnochordia</taxon>
        <taxon>Limnochordales</taxon>
        <taxon>Geochordaceae</taxon>
        <taxon>Carboxydichorda</taxon>
    </lineage>
</organism>
<reference evidence="3 4" key="1">
    <citation type="journal article" date="2024" name="Front. Microbiol.">
        <title>Novel thermophilic genera Geochorda gen. nov. and Carboxydochorda gen. nov. from the deep terrestrial subsurface reveal the ecophysiological diversity in the class Limnochordia.</title>
        <authorList>
            <person name="Karnachuk O.V."/>
            <person name="Lukina A.P."/>
            <person name="Avakyan M.R."/>
            <person name="Kadnikov V.V."/>
            <person name="Begmatov S."/>
            <person name="Beletsky A.V."/>
            <person name="Vlasova K.G."/>
            <person name="Novikov A.A."/>
            <person name="Shcherbakova V.A."/>
            <person name="Mardanov A.V."/>
            <person name="Ravin N.V."/>
        </authorList>
    </citation>
    <scope>NUCLEOTIDE SEQUENCE [LARGE SCALE GENOMIC DNA]</scope>
    <source>
        <strain evidence="3 4">L945</strain>
    </source>
</reference>
<evidence type="ECO:0000313" key="4">
    <source>
        <dbReference type="Proteomes" id="UP001332192"/>
    </source>
</evidence>
<gene>
    <name evidence="3" type="ORF">U7230_06955</name>
</gene>
<comment type="similarity">
    <text evidence="1">Belongs to the AHA1 family.</text>
</comment>
<keyword evidence="4" id="KW-1185">Reference proteome</keyword>
<dbReference type="InterPro" id="IPR013538">
    <property type="entry name" value="ASHA1/2-like_C"/>
</dbReference>
<feature type="domain" description="Activator of Hsp90 ATPase homologue 1/2-like C-terminal" evidence="2">
    <location>
        <begin position="61"/>
        <end position="172"/>
    </location>
</feature>
<proteinExistence type="inferred from homology"/>
<sequence length="224" mass="25380">MEVAHDAGRQASPGWTLITETLWAYYTTLLRQWLEMGEVGFRLDFCNADRRIIEQSSECRVSAATAFAALTDPAYLRNWIAENATVELRVGGRYSLGWGAEGTDGPGRIVRLQPGRSLGYSWFEGGRLTEVDWLVEDLGNRCRIILRHGDFTDHPHQHLGCSLGWADWINVLWLYLREFRDMRAWRGSARLRSGDGRLGPCGGHFARCARGPTGNEPRRGLRCR</sequence>
<dbReference type="SUPFAM" id="SSF55961">
    <property type="entry name" value="Bet v1-like"/>
    <property type="match status" value="1"/>
</dbReference>
<dbReference type="Gene3D" id="3.30.530.20">
    <property type="match status" value="1"/>
</dbReference>
<evidence type="ECO:0000313" key="3">
    <source>
        <dbReference type="EMBL" id="WRP18725.1"/>
    </source>
</evidence>
<name>A0ABZ1C1I3_9FIRM</name>
<dbReference type="InterPro" id="IPR023393">
    <property type="entry name" value="START-like_dom_sf"/>
</dbReference>
<dbReference type="RefSeq" id="WP_324717998.1">
    <property type="nucleotide sequence ID" value="NZ_CP141615.1"/>
</dbReference>
<dbReference type="Pfam" id="PF08327">
    <property type="entry name" value="AHSA1"/>
    <property type="match status" value="1"/>
</dbReference>
<accession>A0ABZ1C1I3</accession>
<evidence type="ECO:0000256" key="1">
    <source>
        <dbReference type="ARBA" id="ARBA00006817"/>
    </source>
</evidence>
<protein>
    <submittedName>
        <fullName evidence="3">SRPBCC family protein</fullName>
    </submittedName>
</protein>
<dbReference type="EMBL" id="CP141615">
    <property type="protein sequence ID" value="WRP18725.1"/>
    <property type="molecule type" value="Genomic_DNA"/>
</dbReference>
<dbReference type="Proteomes" id="UP001332192">
    <property type="component" value="Chromosome"/>
</dbReference>
<evidence type="ECO:0000259" key="2">
    <source>
        <dbReference type="Pfam" id="PF08327"/>
    </source>
</evidence>